<accession>A0A8S5S2Q7</accession>
<dbReference type="InterPro" id="IPR011990">
    <property type="entry name" value="TPR-like_helical_dom_sf"/>
</dbReference>
<dbReference type="Pfam" id="PF12741">
    <property type="entry name" value="SusD-like"/>
    <property type="match status" value="3"/>
</dbReference>
<dbReference type="Gene3D" id="1.25.40.390">
    <property type="match status" value="1"/>
</dbReference>
<keyword evidence="1" id="KW-0449">Lipoprotein</keyword>
<dbReference type="SUPFAM" id="SSF48452">
    <property type="entry name" value="TPR-like"/>
    <property type="match status" value="1"/>
</dbReference>
<organism evidence="1">
    <name type="scientific">Siphoviridae sp. ctBLh2</name>
    <dbReference type="NCBI Taxonomy" id="2827803"/>
    <lineage>
        <taxon>Viruses</taxon>
        <taxon>Duplodnaviria</taxon>
        <taxon>Heunggongvirae</taxon>
        <taxon>Uroviricota</taxon>
        <taxon>Caudoviricetes</taxon>
    </lineage>
</organism>
<dbReference type="EMBL" id="BK032514">
    <property type="protein sequence ID" value="DAF45309.1"/>
    <property type="molecule type" value="Genomic_DNA"/>
</dbReference>
<proteinExistence type="predicted"/>
<name>A0A8S5S2Q7_9CAUD</name>
<evidence type="ECO:0000313" key="1">
    <source>
        <dbReference type="EMBL" id="DAF45309.1"/>
    </source>
</evidence>
<sequence>MNLRYLFKRTLPLALPALLSWGCTGDFERLNTNPYEVNPDDLPFEAQFLEPMRYSYPDQQNLFQYWTNLHIDLFGGYFGSPNGNFPSQRYNLDRGHCGGMHENFMLHIVNNTGRIIKQCDASGKADVAAMMRVVQTYNLLNYTDAYGPVPFTSVFATAGDAFQPSSFAYDSQQEVYARMLEDLDSALEGFAAGQTNLTATNDIWCGGDQTLWTRVANQLKLRIALRMVKVDPATAKQTASEAIAGGVLESEDVLISKGLENEMWLMFNWGDCGAGASLVTMLKGLEDPRLGLYFTRNTQPIVRSGAKPLQETDDEGKLVDKRNANGFLVYADADYLTLEEDGQTVLLREGTAYLGIPPGCNIGGKPNMYSNYSGWAGTFTMPQPILFAAEGWFLRAEAKLRWPELPDQSVQTLYETGVRTSIRNQYAYRKSYAEQGYAEFKQSLPDDWATLADDATIDAYLAGETTQAPYVDPATPDYNREPVNTLCVKWDEGASDQDKLARIITQKWIANFPLSTEAWADYRRTGFPTLFAIGQNDSGGLISTAEGPRRLIYNETELNANTAACQRGVELLVGESSGAAQVAGDNGGTRLWWDRADVPAI</sequence>
<dbReference type="InterPro" id="IPR024302">
    <property type="entry name" value="SusD-like"/>
</dbReference>
<reference evidence="1" key="1">
    <citation type="journal article" date="2021" name="Proc. Natl. Acad. Sci. U.S.A.">
        <title>A Catalog of Tens of Thousands of Viruses from Human Metagenomes Reveals Hidden Associations with Chronic Diseases.</title>
        <authorList>
            <person name="Tisza M.J."/>
            <person name="Buck C.B."/>
        </authorList>
    </citation>
    <scope>NUCLEOTIDE SEQUENCE</scope>
    <source>
        <strain evidence="1">CtBLh2</strain>
    </source>
</reference>
<protein>
    <submittedName>
        <fullName evidence="1">Susd and RagB outer membrane lipoprotein</fullName>
    </submittedName>
</protein>